<dbReference type="AlphaFoldDB" id="A0A934WWB9"/>
<sequence length="205" mass="23548">MVKDLIIVRHGQTDFNLKGIVQGSGVDSSINETGKKQAVAFHKFYKDYAFDKAYISQLKRTQESIQGFINEGLPYEKLGGLNEISWGSREGKLFTPEENNYYHSMIERWQNGETSLPVEGGEAPDDVAIRQLEAMDYIMKQSNEKKVLICMHGRAMRILMCKLLNYPLCNMDTFIHQNLGVYHLRATKSMYQLVKHNDVRHLEGI</sequence>
<comment type="caution">
    <text evidence="4">The sequence shown here is derived from an EMBL/GenBank/DDBJ whole genome shotgun (WGS) entry which is preliminary data.</text>
</comment>
<dbReference type="InterPro" id="IPR013078">
    <property type="entry name" value="His_Pase_superF_clade-1"/>
</dbReference>
<dbReference type="GO" id="GO:0004331">
    <property type="term" value="F:fructose-2,6-bisphosphate 2-phosphatase activity"/>
    <property type="evidence" value="ECO:0007669"/>
    <property type="project" value="TreeGrafter"/>
</dbReference>
<dbReference type="EMBL" id="JAEQBW010000001">
    <property type="protein sequence ID" value="MBK6264126.1"/>
    <property type="molecule type" value="Genomic_DNA"/>
</dbReference>
<dbReference type="Proteomes" id="UP000611723">
    <property type="component" value="Unassembled WGS sequence"/>
</dbReference>
<dbReference type="PANTHER" id="PTHR46517:SF1">
    <property type="entry name" value="FRUCTOSE-2,6-BISPHOSPHATASE TIGAR"/>
    <property type="match status" value="1"/>
</dbReference>
<keyword evidence="1" id="KW-0378">Hydrolase</keyword>
<organism evidence="4 5">
    <name type="scientific">Marivirga aurantiaca</name>
    <dbReference type="NCBI Taxonomy" id="2802615"/>
    <lineage>
        <taxon>Bacteria</taxon>
        <taxon>Pseudomonadati</taxon>
        <taxon>Bacteroidota</taxon>
        <taxon>Cytophagia</taxon>
        <taxon>Cytophagales</taxon>
        <taxon>Marivirgaceae</taxon>
        <taxon>Marivirga</taxon>
    </lineage>
</organism>
<evidence type="ECO:0000256" key="3">
    <source>
        <dbReference type="PIRSR" id="PIRSR613078-2"/>
    </source>
</evidence>
<feature type="active site" description="Proton donor/acceptor" evidence="2">
    <location>
        <position position="83"/>
    </location>
</feature>
<gene>
    <name evidence="4" type="ORF">JKA74_03675</name>
</gene>
<dbReference type="InterPro" id="IPR001345">
    <property type="entry name" value="PG/BPGM_mutase_AS"/>
</dbReference>
<evidence type="ECO:0000313" key="5">
    <source>
        <dbReference type="Proteomes" id="UP000611723"/>
    </source>
</evidence>
<dbReference type="PROSITE" id="PS00175">
    <property type="entry name" value="PG_MUTASE"/>
    <property type="match status" value="1"/>
</dbReference>
<protein>
    <submittedName>
        <fullName evidence="4">Histidine phosphatase family protein</fullName>
    </submittedName>
</protein>
<dbReference type="GO" id="GO:0005829">
    <property type="term" value="C:cytosol"/>
    <property type="evidence" value="ECO:0007669"/>
    <property type="project" value="TreeGrafter"/>
</dbReference>
<feature type="binding site" evidence="3">
    <location>
        <begin position="9"/>
        <end position="16"/>
    </location>
    <ligand>
        <name>substrate</name>
    </ligand>
</feature>
<dbReference type="GO" id="GO:0045820">
    <property type="term" value="P:negative regulation of glycolytic process"/>
    <property type="evidence" value="ECO:0007669"/>
    <property type="project" value="TreeGrafter"/>
</dbReference>
<dbReference type="SUPFAM" id="SSF53254">
    <property type="entry name" value="Phosphoglycerate mutase-like"/>
    <property type="match status" value="1"/>
</dbReference>
<dbReference type="Pfam" id="PF00300">
    <property type="entry name" value="His_Phos_1"/>
    <property type="match status" value="1"/>
</dbReference>
<evidence type="ECO:0000256" key="2">
    <source>
        <dbReference type="PIRSR" id="PIRSR613078-1"/>
    </source>
</evidence>
<accession>A0A934WWB9</accession>
<dbReference type="Gene3D" id="3.40.50.1240">
    <property type="entry name" value="Phosphoglycerate mutase-like"/>
    <property type="match status" value="1"/>
</dbReference>
<dbReference type="CDD" id="cd07067">
    <property type="entry name" value="HP_PGM_like"/>
    <property type="match status" value="1"/>
</dbReference>
<dbReference type="InterPro" id="IPR051695">
    <property type="entry name" value="Phosphoglycerate_Mutase"/>
</dbReference>
<evidence type="ECO:0000256" key="1">
    <source>
        <dbReference type="ARBA" id="ARBA00022801"/>
    </source>
</evidence>
<feature type="active site" description="Tele-phosphohistidine intermediate" evidence="2">
    <location>
        <position position="10"/>
    </location>
</feature>
<dbReference type="SMART" id="SM00855">
    <property type="entry name" value="PGAM"/>
    <property type="match status" value="1"/>
</dbReference>
<name>A0A934WWB9_9BACT</name>
<keyword evidence="5" id="KW-1185">Reference proteome</keyword>
<feature type="binding site" evidence="3">
    <location>
        <position position="60"/>
    </location>
    <ligand>
        <name>substrate</name>
    </ligand>
</feature>
<dbReference type="PANTHER" id="PTHR46517">
    <property type="entry name" value="FRUCTOSE-2,6-BISPHOSPHATASE TIGAR"/>
    <property type="match status" value="1"/>
</dbReference>
<dbReference type="GO" id="GO:0043456">
    <property type="term" value="P:regulation of pentose-phosphate shunt"/>
    <property type="evidence" value="ECO:0007669"/>
    <property type="project" value="TreeGrafter"/>
</dbReference>
<reference evidence="4" key="1">
    <citation type="submission" date="2021-01" db="EMBL/GenBank/DDBJ databases">
        <title>Marivirga aurantiaca sp. nov., isolated from intertidal surface sediments.</title>
        <authorList>
            <person name="Zhang M."/>
        </authorList>
    </citation>
    <scope>NUCLEOTIDE SEQUENCE</scope>
    <source>
        <strain evidence="4">S37H4</strain>
    </source>
</reference>
<proteinExistence type="predicted"/>
<dbReference type="InterPro" id="IPR029033">
    <property type="entry name" value="His_PPase_superfam"/>
</dbReference>
<evidence type="ECO:0000313" key="4">
    <source>
        <dbReference type="EMBL" id="MBK6264126.1"/>
    </source>
</evidence>